<sequence>MNYGGETPNIFATHRFPSCLNMSPYKIDIGAVYSHRPNQHNTVKSGSFQALEKELVFDIDMTDYDDVRSCWITCTWITCWTLMTIAICDFGFLHRLWMYSGRRGVHCWVCDEAYLSLVKQYFPQCALVGQDILGSKEAADKVLALVPEDILFLCQFLLYDTEKKTPEKRWCVLKTLVQNERVGGHAHTTVKTDIRLVITQYNNVVITVTLGLIPFSVHPKTGWISVPIDLRELDRFDPFDVPTISRICVELDRPKTAEKEEPLENEREAGERQKRDYKRTSLGKYVKLFDHFLEGMARSRKGEHLKKSDLQKDF</sequence>
<name>A0A674BM83_SALTR</name>
<dbReference type="AlphaFoldDB" id="A0A674BM83"/>
<keyword evidence="3" id="KW-0235">DNA replication</keyword>
<keyword evidence="3" id="KW-0639">Primosome</keyword>
<keyword evidence="3" id="KW-0240">DNA-directed RNA polymerase</keyword>
<reference evidence="4" key="1">
    <citation type="submission" date="2025-08" db="UniProtKB">
        <authorList>
            <consortium name="Ensembl"/>
        </authorList>
    </citation>
    <scope>IDENTIFICATION</scope>
</reference>
<comment type="similarity">
    <text evidence="1 3">Belongs to the eukaryotic-type primase small subunit family.</text>
</comment>
<dbReference type="OMA" id="ITCTWIT"/>
<dbReference type="Proteomes" id="UP000472277">
    <property type="component" value="Chromosome 28"/>
</dbReference>
<dbReference type="EC" id="2.7.7.-" evidence="3"/>
<dbReference type="SUPFAM" id="SSF56747">
    <property type="entry name" value="Prim-pol domain"/>
    <property type="match status" value="1"/>
</dbReference>
<reference evidence="4" key="2">
    <citation type="submission" date="2025-09" db="UniProtKB">
        <authorList>
            <consortium name="Ensembl"/>
        </authorList>
    </citation>
    <scope>IDENTIFICATION</scope>
</reference>
<evidence type="ECO:0000313" key="4">
    <source>
        <dbReference type="Ensembl" id="ENSSTUP00000072565.1"/>
    </source>
</evidence>
<evidence type="ECO:0000256" key="2">
    <source>
        <dbReference type="ARBA" id="ARBA00044677"/>
    </source>
</evidence>
<organism evidence="4 5">
    <name type="scientific">Salmo trutta</name>
    <name type="common">Brown trout</name>
    <dbReference type="NCBI Taxonomy" id="8032"/>
    <lineage>
        <taxon>Eukaryota</taxon>
        <taxon>Metazoa</taxon>
        <taxon>Chordata</taxon>
        <taxon>Craniata</taxon>
        <taxon>Vertebrata</taxon>
        <taxon>Euteleostomi</taxon>
        <taxon>Actinopterygii</taxon>
        <taxon>Neopterygii</taxon>
        <taxon>Teleostei</taxon>
        <taxon>Protacanthopterygii</taxon>
        <taxon>Salmoniformes</taxon>
        <taxon>Salmonidae</taxon>
        <taxon>Salmoninae</taxon>
        <taxon>Salmo</taxon>
    </lineage>
</organism>
<proteinExistence type="inferred from homology"/>
<keyword evidence="3" id="KW-0808">Transferase</keyword>
<dbReference type="GO" id="GO:0006269">
    <property type="term" value="P:DNA replication, synthesis of primer"/>
    <property type="evidence" value="ECO:0007669"/>
    <property type="project" value="UniProtKB-KW"/>
</dbReference>
<protein>
    <recommendedName>
        <fullName evidence="3">DNA primase</fullName>
        <ecNumber evidence="3">2.7.7.-</ecNumber>
    </recommendedName>
</protein>
<dbReference type="GO" id="GO:0000428">
    <property type="term" value="C:DNA-directed RNA polymerase complex"/>
    <property type="evidence" value="ECO:0007669"/>
    <property type="project" value="UniProtKB-KW"/>
</dbReference>
<dbReference type="GeneTree" id="ENSGT00390000011466"/>
<dbReference type="InterPro" id="IPR002755">
    <property type="entry name" value="DNA_primase_S"/>
</dbReference>
<evidence type="ECO:0000256" key="3">
    <source>
        <dbReference type="RuleBase" id="RU003514"/>
    </source>
</evidence>
<dbReference type="Gene3D" id="3.90.920.10">
    <property type="entry name" value="DNA primase, PRIM domain"/>
    <property type="match status" value="2"/>
</dbReference>
<dbReference type="Ensembl" id="ENSSTUT00000077027.1">
    <property type="protein sequence ID" value="ENSSTUP00000072565.1"/>
    <property type="gene ID" value="ENSSTUG00000031633.1"/>
</dbReference>
<evidence type="ECO:0000313" key="5">
    <source>
        <dbReference type="Proteomes" id="UP000472277"/>
    </source>
</evidence>
<accession>A0A674BM83</accession>
<dbReference type="GO" id="GO:0003899">
    <property type="term" value="F:DNA-directed RNA polymerase activity"/>
    <property type="evidence" value="ECO:0007669"/>
    <property type="project" value="InterPro"/>
</dbReference>
<keyword evidence="3" id="KW-0804">Transcription</keyword>
<dbReference type="Pfam" id="PF01896">
    <property type="entry name" value="DNA_primase_S"/>
    <property type="match status" value="1"/>
</dbReference>
<dbReference type="PANTHER" id="PTHR10536">
    <property type="entry name" value="DNA PRIMASE SMALL SUBUNIT"/>
    <property type="match status" value="1"/>
</dbReference>
<keyword evidence="5" id="KW-1185">Reference proteome</keyword>
<evidence type="ECO:0000256" key="1">
    <source>
        <dbReference type="ARBA" id="ARBA00009762"/>
    </source>
</evidence>
<dbReference type="InParanoid" id="A0A674BM83"/>
<comment type="catalytic activity">
    <reaction evidence="2">
        <text>ssDNA + n NTP = ssDNA/pppN(pN)n-1 hybrid + (n-1) diphosphate.</text>
        <dbReference type="EC" id="2.7.7.102"/>
    </reaction>
</comment>
<gene>
    <name evidence="4" type="primary">PRIM1</name>
</gene>